<gene>
    <name evidence="1" type="ORF">LOK49_LG07G00170</name>
</gene>
<accession>A0ACC0GXT1</accession>
<keyword evidence="2" id="KW-1185">Reference proteome</keyword>
<organism evidence="1 2">
    <name type="scientific">Camellia lanceoleosa</name>
    <dbReference type="NCBI Taxonomy" id="1840588"/>
    <lineage>
        <taxon>Eukaryota</taxon>
        <taxon>Viridiplantae</taxon>
        <taxon>Streptophyta</taxon>
        <taxon>Embryophyta</taxon>
        <taxon>Tracheophyta</taxon>
        <taxon>Spermatophyta</taxon>
        <taxon>Magnoliopsida</taxon>
        <taxon>eudicotyledons</taxon>
        <taxon>Gunneridae</taxon>
        <taxon>Pentapetalae</taxon>
        <taxon>asterids</taxon>
        <taxon>Ericales</taxon>
        <taxon>Theaceae</taxon>
        <taxon>Camellia</taxon>
    </lineage>
</organism>
<evidence type="ECO:0000313" key="2">
    <source>
        <dbReference type="Proteomes" id="UP001060215"/>
    </source>
</evidence>
<reference evidence="1 2" key="1">
    <citation type="journal article" date="2022" name="Plant J.">
        <title>Chromosome-level genome of Camellia lanceoleosa provides a valuable resource for understanding genome evolution and self-incompatibility.</title>
        <authorList>
            <person name="Gong W."/>
            <person name="Xiao S."/>
            <person name="Wang L."/>
            <person name="Liao Z."/>
            <person name="Chang Y."/>
            <person name="Mo W."/>
            <person name="Hu G."/>
            <person name="Li W."/>
            <person name="Zhao G."/>
            <person name="Zhu H."/>
            <person name="Hu X."/>
            <person name="Ji K."/>
            <person name="Xiang X."/>
            <person name="Song Q."/>
            <person name="Yuan D."/>
            <person name="Jin S."/>
            <person name="Zhang L."/>
        </authorList>
    </citation>
    <scope>NUCLEOTIDE SEQUENCE [LARGE SCALE GENOMIC DNA]</scope>
    <source>
        <strain evidence="1">SQ_2022a</strain>
    </source>
</reference>
<protein>
    <submittedName>
        <fullName evidence="1">Uncharacterized protein</fullName>
    </submittedName>
</protein>
<dbReference type="EMBL" id="CM045764">
    <property type="protein sequence ID" value="KAI8005819.1"/>
    <property type="molecule type" value="Genomic_DNA"/>
</dbReference>
<evidence type="ECO:0000313" key="1">
    <source>
        <dbReference type="EMBL" id="KAI8005819.1"/>
    </source>
</evidence>
<name>A0ACC0GXT1_9ERIC</name>
<comment type="caution">
    <text evidence="1">The sequence shown here is derived from an EMBL/GenBank/DDBJ whole genome shotgun (WGS) entry which is preliminary data.</text>
</comment>
<sequence>MESPILALRCRLGKMAAVVAGSAAVQMPFRKSAVGEILPPMPRLAFPTVAPVVAMSLVLQTPCYGGVPRRRRRPSRESSQQRRRNSHCFRPTDRDLVERKRRCKRQCEFGEGKCFTAVKEER</sequence>
<dbReference type="Proteomes" id="UP001060215">
    <property type="component" value="Chromosome 7"/>
</dbReference>
<proteinExistence type="predicted"/>